<proteinExistence type="predicted"/>
<protein>
    <submittedName>
        <fullName evidence="1">Uncharacterized protein</fullName>
    </submittedName>
</protein>
<organism evidence="1 2">
    <name type="scientific">Pseudodesulfovibrio nedwellii</name>
    <dbReference type="NCBI Taxonomy" id="2973072"/>
    <lineage>
        <taxon>Bacteria</taxon>
        <taxon>Pseudomonadati</taxon>
        <taxon>Thermodesulfobacteriota</taxon>
        <taxon>Desulfovibrionia</taxon>
        <taxon>Desulfovibrionales</taxon>
        <taxon>Desulfovibrionaceae</taxon>
    </lineage>
</organism>
<evidence type="ECO:0000313" key="1">
    <source>
        <dbReference type="EMBL" id="BDQ36947.1"/>
    </source>
</evidence>
<name>A0ABN6S3N5_9BACT</name>
<reference evidence="1 2" key="1">
    <citation type="submission" date="2022-08" db="EMBL/GenBank/DDBJ databases">
        <title>Genome Sequence of the sulphate-reducing bacterium, Pseudodesulfovibrio sp. SYK.</title>
        <authorList>
            <person name="Kondo R."/>
            <person name="Kataoka T."/>
        </authorList>
    </citation>
    <scope>NUCLEOTIDE SEQUENCE [LARGE SCALE GENOMIC DNA]</scope>
    <source>
        <strain evidence="1 2">SYK</strain>
    </source>
</reference>
<dbReference type="RefSeq" id="WP_281762817.1">
    <property type="nucleotide sequence ID" value="NZ_AP026709.1"/>
</dbReference>
<evidence type="ECO:0000313" key="2">
    <source>
        <dbReference type="Proteomes" id="UP001317742"/>
    </source>
</evidence>
<sequence length="297" mass="34017">MDQFKLYEEEINYFSETVIVKYDGTNPFLLTHQIDATDYSISIGGYAKALSTICTDLFNTPIQISIVANDEGSFKSVVNTTIKSIGLIGSICGILNFFGIEAQDISDALTKTQTAIVQEFKDAKGDINKLVEKINRDKNLNDDEKSILIESINNQNFREGMDNFTRPLDDNGYHAITVAKGEQKIFSIKNTERHYFKYTPPAENETDFFDDNVEIIYLSPELNRWQFKGKNEFWADIQDHTFINRTKNKKSNELKGLHFKVYGRKITTRKAGQKKRHITWIIDTVSEVPSPFKLPLT</sequence>
<accession>A0ABN6S3N5</accession>
<gene>
    <name evidence="1" type="ORF">SYK_13070</name>
</gene>
<dbReference type="Proteomes" id="UP001317742">
    <property type="component" value="Chromosome"/>
</dbReference>
<dbReference type="EMBL" id="AP026709">
    <property type="protein sequence ID" value="BDQ36947.1"/>
    <property type="molecule type" value="Genomic_DNA"/>
</dbReference>
<keyword evidence="2" id="KW-1185">Reference proteome</keyword>